<dbReference type="UniPathway" id="UPA00282"/>
<evidence type="ECO:0000313" key="10">
    <source>
        <dbReference type="EMBL" id="KAF4659910.1"/>
    </source>
</evidence>
<comment type="pathway">
    <text evidence="2">Lipid metabolism.</text>
</comment>
<proteinExistence type="inferred from homology"/>
<comment type="catalytic activity">
    <reaction evidence="6">
        <text>a long chain fatty alcohol + a fatty acyl-CoA = a long-chain alcohol wax ester + CoA</text>
        <dbReference type="Rhea" id="RHEA:38443"/>
        <dbReference type="ChEBI" id="CHEBI:17135"/>
        <dbReference type="ChEBI" id="CHEBI:57287"/>
        <dbReference type="ChEBI" id="CHEBI:77636"/>
        <dbReference type="ChEBI" id="CHEBI:235323"/>
        <dbReference type="EC" id="2.3.1.75"/>
    </reaction>
</comment>
<dbReference type="Pfam" id="PF03007">
    <property type="entry name" value="WS_DGAT_cat"/>
    <property type="match status" value="1"/>
</dbReference>
<dbReference type="PANTHER" id="PTHR31650:SF1">
    <property type="entry name" value="WAX ESTER SYNTHASE_DIACYLGLYCEROL ACYLTRANSFERASE 4-RELATED"/>
    <property type="match status" value="1"/>
</dbReference>
<evidence type="ECO:0000259" key="9">
    <source>
        <dbReference type="Pfam" id="PF06974"/>
    </source>
</evidence>
<evidence type="ECO:0008006" key="12">
    <source>
        <dbReference type="Google" id="ProtNLM"/>
    </source>
</evidence>
<dbReference type="Proteomes" id="UP000591131">
    <property type="component" value="Unassembled WGS sequence"/>
</dbReference>
<evidence type="ECO:0000256" key="4">
    <source>
        <dbReference type="ARBA" id="ARBA00023315"/>
    </source>
</evidence>
<dbReference type="InterPro" id="IPR004255">
    <property type="entry name" value="O-acyltransferase_WSD1_N"/>
</dbReference>
<comment type="pathway">
    <text evidence="1">Glycerolipid metabolism; triacylglycerol biosynthesis.</text>
</comment>
<feature type="domain" description="O-acyltransferase WSD1-like N-terminal" evidence="8">
    <location>
        <begin position="107"/>
        <end position="260"/>
    </location>
</feature>
<name>A0A7J6LLJ1_PERCH</name>
<evidence type="ECO:0000256" key="6">
    <source>
        <dbReference type="ARBA" id="ARBA00047604"/>
    </source>
</evidence>
<keyword evidence="3" id="KW-0808">Transferase</keyword>
<dbReference type="Gene3D" id="3.30.559.10">
    <property type="entry name" value="Chloramphenicol acetyltransferase-like domain"/>
    <property type="match status" value="1"/>
</dbReference>
<comment type="catalytic activity">
    <reaction evidence="7">
        <text>an acyl-CoA + a 1,2-diacyl-sn-glycerol = a triacyl-sn-glycerol + CoA</text>
        <dbReference type="Rhea" id="RHEA:10868"/>
        <dbReference type="ChEBI" id="CHEBI:17815"/>
        <dbReference type="ChEBI" id="CHEBI:57287"/>
        <dbReference type="ChEBI" id="CHEBI:58342"/>
        <dbReference type="ChEBI" id="CHEBI:64615"/>
        <dbReference type="EC" id="2.3.1.20"/>
    </reaction>
</comment>
<evidence type="ECO:0000259" key="8">
    <source>
        <dbReference type="Pfam" id="PF03007"/>
    </source>
</evidence>
<dbReference type="Pfam" id="PF06974">
    <property type="entry name" value="WS_DGAT_C"/>
    <property type="match status" value="1"/>
</dbReference>
<dbReference type="GO" id="GO:0047196">
    <property type="term" value="F:long-chain-alcohol O-fatty-acyltransferase activity"/>
    <property type="evidence" value="ECO:0007669"/>
    <property type="project" value="UniProtKB-EC"/>
</dbReference>
<dbReference type="AlphaFoldDB" id="A0A7J6LLJ1"/>
<dbReference type="EMBL" id="JAAPAO010000434">
    <property type="protein sequence ID" value="KAF4659910.1"/>
    <property type="molecule type" value="Genomic_DNA"/>
</dbReference>
<protein>
    <recommendedName>
        <fullName evidence="12">Diacylglycerol O-acyltransferase</fullName>
    </recommendedName>
</protein>
<dbReference type="InterPro" id="IPR023213">
    <property type="entry name" value="CAT-like_dom_sf"/>
</dbReference>
<dbReference type="GO" id="GO:0019432">
    <property type="term" value="P:triglyceride biosynthetic process"/>
    <property type="evidence" value="ECO:0007669"/>
    <property type="project" value="UniProtKB-UniPathway"/>
</dbReference>
<keyword evidence="11" id="KW-1185">Reference proteome</keyword>
<dbReference type="PANTHER" id="PTHR31650">
    <property type="entry name" value="O-ACYLTRANSFERASE (WSD1-LIKE) FAMILY PROTEIN"/>
    <property type="match status" value="1"/>
</dbReference>
<dbReference type="OrthoDB" id="619536at2759"/>
<feature type="domain" description="O-acyltransferase WSD1 C-terminal" evidence="9">
    <location>
        <begin position="306"/>
        <end position="399"/>
    </location>
</feature>
<evidence type="ECO:0000256" key="5">
    <source>
        <dbReference type="ARBA" id="ARBA00024360"/>
    </source>
</evidence>
<gene>
    <name evidence="10" type="ORF">FOL47_007384</name>
</gene>
<evidence type="ECO:0000256" key="2">
    <source>
        <dbReference type="ARBA" id="ARBA00005189"/>
    </source>
</evidence>
<accession>A0A7J6LLJ1</accession>
<comment type="caution">
    <text evidence="10">The sequence shown here is derived from an EMBL/GenBank/DDBJ whole genome shotgun (WGS) entry which is preliminary data.</text>
</comment>
<dbReference type="InterPro" id="IPR009721">
    <property type="entry name" value="O-acyltransferase_WSD1_C"/>
</dbReference>
<reference evidence="10 11" key="1">
    <citation type="submission" date="2020-04" db="EMBL/GenBank/DDBJ databases">
        <title>Perkinsus chesapeaki whole genome sequence.</title>
        <authorList>
            <person name="Bogema D.R."/>
        </authorList>
    </citation>
    <scope>NUCLEOTIDE SEQUENCE [LARGE SCALE GENOMIC DNA]</scope>
    <source>
        <strain evidence="10">ATCC PRA-425</strain>
    </source>
</reference>
<comment type="similarity">
    <text evidence="5">In the N-terminal section; belongs to the long-chain O-acyltransferase family.</text>
</comment>
<evidence type="ECO:0000256" key="3">
    <source>
        <dbReference type="ARBA" id="ARBA00022679"/>
    </source>
</evidence>
<evidence type="ECO:0000313" key="11">
    <source>
        <dbReference type="Proteomes" id="UP000591131"/>
    </source>
</evidence>
<evidence type="ECO:0000256" key="7">
    <source>
        <dbReference type="ARBA" id="ARBA00048109"/>
    </source>
</evidence>
<dbReference type="GO" id="GO:0005886">
    <property type="term" value="C:plasma membrane"/>
    <property type="evidence" value="ECO:0007669"/>
    <property type="project" value="TreeGrafter"/>
</dbReference>
<dbReference type="InterPro" id="IPR045034">
    <property type="entry name" value="O-acyltransferase_WSD1-like"/>
</dbReference>
<keyword evidence="4" id="KW-0012">Acyltransferase</keyword>
<evidence type="ECO:0000256" key="1">
    <source>
        <dbReference type="ARBA" id="ARBA00004771"/>
    </source>
</evidence>
<dbReference type="GO" id="GO:0004144">
    <property type="term" value="F:diacylglycerol O-acyltransferase activity"/>
    <property type="evidence" value="ECO:0007669"/>
    <property type="project" value="UniProtKB-EC"/>
</dbReference>
<sequence length="448" mass="50347">MKRREKGMQEGYLPMTWLEEHMLKNDAFPASMHASPTCYVINSAVYFRDGLPDAKALEELLENRVDIKDHLLRYDPVADSQALDDKINEVLPRLVWVKWARSISENRVSEIISIPLDLNKPLWEVHMVPVRRGSDCIIFRTHHSMADGLSLVTAYQSLATDANGMPAKVVPGKAAPPQTKMTFTRFILMAVDSVRSALHILYTVFQPLESSFSFNTPIEHRAGDMRWSGSRRAVLFKPFSLEYVRAITKKTPKKTTINDVLLSATVGAIKAYSGNTVDSTTTMRTLLALGFPANLPNRPPTDRLTNSFSINACDLAKAMRASDPVSRVLATSRAMGRLKRSMEAVVEFWLMNVLFPLLPVQIYEHIAKKYFAKHTMLFSNVPGPKNGLFLAGKEVTGVQGIFLDAIPEVYYNITLDPEVVKDWDKFEQLFREELLSLGRAVGIADDDL</sequence>
<organism evidence="10 11">
    <name type="scientific">Perkinsus chesapeaki</name>
    <name type="common">Clam parasite</name>
    <name type="synonym">Perkinsus andrewsi</name>
    <dbReference type="NCBI Taxonomy" id="330153"/>
    <lineage>
        <taxon>Eukaryota</taxon>
        <taxon>Sar</taxon>
        <taxon>Alveolata</taxon>
        <taxon>Perkinsozoa</taxon>
        <taxon>Perkinsea</taxon>
        <taxon>Perkinsida</taxon>
        <taxon>Perkinsidae</taxon>
        <taxon>Perkinsus</taxon>
    </lineage>
</organism>
<dbReference type="SUPFAM" id="SSF52777">
    <property type="entry name" value="CoA-dependent acyltransferases"/>
    <property type="match status" value="1"/>
</dbReference>